<reference evidence="1 2" key="1">
    <citation type="submission" date="2018-11" db="EMBL/GenBank/DDBJ databases">
        <authorList>
            <person name="Na S.W."/>
            <person name="Baik M."/>
        </authorList>
    </citation>
    <scope>NUCLEOTIDE SEQUENCE [LARGE SCALE GENOMIC DNA]</scope>
    <source>
        <strain evidence="1 2">E39</strain>
    </source>
</reference>
<organism evidence="1 2">
    <name type="scientific">Pseudoprevotella muciniphila</name>
    <dbReference type="NCBI Taxonomy" id="2133944"/>
    <lineage>
        <taxon>Bacteria</taxon>
        <taxon>Pseudomonadati</taxon>
        <taxon>Bacteroidota</taxon>
        <taxon>Bacteroidia</taxon>
        <taxon>Bacteroidales</taxon>
        <taxon>Prevotellaceae</taxon>
        <taxon>Pseudoprevotella</taxon>
    </lineage>
</organism>
<keyword evidence="2" id="KW-1185">Reference proteome</keyword>
<gene>
    <name evidence="1" type="ORF">C7Y71_004405</name>
</gene>
<sequence length="178" mass="19941">MTDKDLGTIKMLDGKLEEVFGKAREKHPSGVQALFDKYKTLEDVAYEDMTQQKNDSIPKRFAEETNPALLSELKAMRIEFLSVEENDSLASAMRGDITALRGYEKTDASKYFTIPPMLRALLNEEEGFSAYVRKVTDNKVDDLLIVMDGCIFLLIHVEGPVTPSLIPRVLHLDVSGGE</sequence>
<accession>A0A5P8E5N0</accession>
<proteinExistence type="predicted"/>
<dbReference type="AlphaFoldDB" id="A0A5P8E5N0"/>
<dbReference type="Proteomes" id="UP000249375">
    <property type="component" value="Chromosome"/>
</dbReference>
<dbReference type="KEGG" id="alq:C7Y71_004405"/>
<dbReference type="EMBL" id="CP033459">
    <property type="protein sequence ID" value="QFQ12315.1"/>
    <property type="molecule type" value="Genomic_DNA"/>
</dbReference>
<evidence type="ECO:0000313" key="1">
    <source>
        <dbReference type="EMBL" id="QFQ12315.1"/>
    </source>
</evidence>
<evidence type="ECO:0000313" key="2">
    <source>
        <dbReference type="Proteomes" id="UP000249375"/>
    </source>
</evidence>
<protein>
    <submittedName>
        <fullName evidence="1">Uncharacterized protein</fullName>
    </submittedName>
</protein>
<name>A0A5P8E5N0_9BACT</name>